<feature type="compositionally biased region" description="Polar residues" evidence="1">
    <location>
        <begin position="1"/>
        <end position="16"/>
    </location>
</feature>
<dbReference type="EMBL" id="JAMKFB020000014">
    <property type="protein sequence ID" value="KAL0175766.1"/>
    <property type="molecule type" value="Genomic_DNA"/>
</dbReference>
<protein>
    <submittedName>
        <fullName evidence="2">Uncharacterized protein</fullName>
    </submittedName>
</protein>
<evidence type="ECO:0000256" key="1">
    <source>
        <dbReference type="SAM" id="MobiDB-lite"/>
    </source>
</evidence>
<sequence length="55" mass="6415">NKSRTSRNQQPPTNGQPDLVPPESKSRNVEYYKALCEKKNQTIQELENTLRTNNR</sequence>
<name>A0ABD0PPX7_CIRMR</name>
<proteinExistence type="predicted"/>
<accession>A0ABD0PPX7</accession>
<evidence type="ECO:0000313" key="2">
    <source>
        <dbReference type="EMBL" id="KAL0175766.1"/>
    </source>
</evidence>
<feature type="non-terminal residue" evidence="2">
    <location>
        <position position="1"/>
    </location>
</feature>
<keyword evidence="3" id="KW-1185">Reference proteome</keyword>
<dbReference type="Proteomes" id="UP001529510">
    <property type="component" value="Unassembled WGS sequence"/>
</dbReference>
<gene>
    <name evidence="2" type="ORF">M9458_028096</name>
</gene>
<organism evidence="2 3">
    <name type="scientific">Cirrhinus mrigala</name>
    <name type="common">Mrigala</name>
    <dbReference type="NCBI Taxonomy" id="683832"/>
    <lineage>
        <taxon>Eukaryota</taxon>
        <taxon>Metazoa</taxon>
        <taxon>Chordata</taxon>
        <taxon>Craniata</taxon>
        <taxon>Vertebrata</taxon>
        <taxon>Euteleostomi</taxon>
        <taxon>Actinopterygii</taxon>
        <taxon>Neopterygii</taxon>
        <taxon>Teleostei</taxon>
        <taxon>Ostariophysi</taxon>
        <taxon>Cypriniformes</taxon>
        <taxon>Cyprinidae</taxon>
        <taxon>Labeoninae</taxon>
        <taxon>Labeonini</taxon>
        <taxon>Cirrhinus</taxon>
    </lineage>
</organism>
<dbReference type="AlphaFoldDB" id="A0ABD0PPX7"/>
<comment type="caution">
    <text evidence="2">The sequence shown here is derived from an EMBL/GenBank/DDBJ whole genome shotgun (WGS) entry which is preliminary data.</text>
</comment>
<feature type="region of interest" description="Disordered" evidence="1">
    <location>
        <begin position="1"/>
        <end position="27"/>
    </location>
</feature>
<feature type="non-terminal residue" evidence="2">
    <location>
        <position position="55"/>
    </location>
</feature>
<evidence type="ECO:0000313" key="3">
    <source>
        <dbReference type="Proteomes" id="UP001529510"/>
    </source>
</evidence>
<reference evidence="2 3" key="1">
    <citation type="submission" date="2024-05" db="EMBL/GenBank/DDBJ databases">
        <title>Genome sequencing and assembly of Indian major carp, Cirrhinus mrigala (Hamilton, 1822).</title>
        <authorList>
            <person name="Mohindra V."/>
            <person name="Chowdhury L.M."/>
            <person name="Lal K."/>
            <person name="Jena J.K."/>
        </authorList>
    </citation>
    <scope>NUCLEOTIDE SEQUENCE [LARGE SCALE GENOMIC DNA]</scope>
    <source>
        <strain evidence="2">CM1030</strain>
        <tissue evidence="2">Blood</tissue>
    </source>
</reference>